<proteinExistence type="inferred from homology"/>
<gene>
    <name evidence="8" type="ORF">RI129_012659</name>
</gene>
<dbReference type="Proteomes" id="UP001329430">
    <property type="component" value="Chromosome 10"/>
</dbReference>
<accession>A0AAN7V0W0</accession>
<dbReference type="InterPro" id="IPR057268">
    <property type="entry name" value="Ribosomal_L18"/>
</dbReference>
<dbReference type="SUPFAM" id="SSF53137">
    <property type="entry name" value="Translational machinery components"/>
    <property type="match status" value="1"/>
</dbReference>
<evidence type="ECO:0000313" key="8">
    <source>
        <dbReference type="EMBL" id="KAK5638364.1"/>
    </source>
</evidence>
<evidence type="ECO:0000256" key="3">
    <source>
        <dbReference type="ARBA" id="ARBA00022980"/>
    </source>
</evidence>
<evidence type="ECO:0000256" key="7">
    <source>
        <dbReference type="ARBA" id="ARBA00082661"/>
    </source>
</evidence>
<dbReference type="EMBL" id="JAVRBK010000010">
    <property type="protein sequence ID" value="KAK5638364.1"/>
    <property type="molecule type" value="Genomic_DNA"/>
</dbReference>
<evidence type="ECO:0000256" key="4">
    <source>
        <dbReference type="ARBA" id="ARBA00023128"/>
    </source>
</evidence>
<comment type="subcellular location">
    <subcellularLocation>
        <location evidence="1">Mitochondrion</location>
    </subcellularLocation>
</comment>
<sequence length="174" mass="20283">MIRCCSIKPRFASSLACENDKISPTLTNRNLRNLEYLRIAHKPDGYYVDKPGRLYWHKLQLTQTNRHITASLVHHINGSVLTASTREWAIKKQLYKTTDSSAYTNLARVFAQRCLESGLIEFFSDLKTDNENDNVTKFLKVLQECGLKLTEPEQYKTILPWTRERPPKPWEIIE</sequence>
<dbReference type="GO" id="GO:0003735">
    <property type="term" value="F:structural constituent of ribosome"/>
    <property type="evidence" value="ECO:0007669"/>
    <property type="project" value="InterPro"/>
</dbReference>
<dbReference type="InterPro" id="IPR036967">
    <property type="entry name" value="Ribosomal_uS11_sf"/>
</dbReference>
<dbReference type="GO" id="GO:1990904">
    <property type="term" value="C:ribonucleoprotein complex"/>
    <property type="evidence" value="ECO:0007669"/>
    <property type="project" value="UniProtKB-KW"/>
</dbReference>
<dbReference type="GO" id="GO:0005840">
    <property type="term" value="C:ribosome"/>
    <property type="evidence" value="ECO:0007669"/>
    <property type="project" value="UniProtKB-KW"/>
</dbReference>
<reference evidence="8 9" key="1">
    <citation type="journal article" date="2024" name="Insects">
        <title>An Improved Chromosome-Level Genome Assembly of the Firefly Pyrocoelia pectoralis.</title>
        <authorList>
            <person name="Fu X."/>
            <person name="Meyer-Rochow V.B."/>
            <person name="Ballantyne L."/>
            <person name="Zhu X."/>
        </authorList>
    </citation>
    <scope>NUCLEOTIDE SEQUENCE [LARGE SCALE GENOMIC DNA]</scope>
    <source>
        <strain evidence="8">XCY_ONT2</strain>
    </source>
</reference>
<keyword evidence="4" id="KW-0496">Mitochondrion</keyword>
<dbReference type="FunFam" id="3.30.420.80:FF:000005">
    <property type="entry name" value="39S ribosomal protein L18, mitochondrial"/>
    <property type="match status" value="1"/>
</dbReference>
<keyword evidence="9" id="KW-1185">Reference proteome</keyword>
<dbReference type="InterPro" id="IPR005484">
    <property type="entry name" value="Ribosomal_uL18_bac/plant/anim"/>
</dbReference>
<dbReference type="AlphaFoldDB" id="A0AAN7V0W0"/>
<dbReference type="GO" id="GO:0006412">
    <property type="term" value="P:translation"/>
    <property type="evidence" value="ECO:0007669"/>
    <property type="project" value="InterPro"/>
</dbReference>
<evidence type="ECO:0000256" key="1">
    <source>
        <dbReference type="ARBA" id="ARBA00004173"/>
    </source>
</evidence>
<evidence type="ECO:0000313" key="9">
    <source>
        <dbReference type="Proteomes" id="UP001329430"/>
    </source>
</evidence>
<dbReference type="PANTHER" id="PTHR12899:SF3">
    <property type="entry name" value="LARGE RIBOSOMAL SUBUNIT PROTEIN UL18M"/>
    <property type="match status" value="1"/>
</dbReference>
<dbReference type="CDD" id="cd00432">
    <property type="entry name" value="Ribosomal_L18_L5e"/>
    <property type="match status" value="1"/>
</dbReference>
<organism evidence="8 9">
    <name type="scientific">Pyrocoelia pectoralis</name>
    <dbReference type="NCBI Taxonomy" id="417401"/>
    <lineage>
        <taxon>Eukaryota</taxon>
        <taxon>Metazoa</taxon>
        <taxon>Ecdysozoa</taxon>
        <taxon>Arthropoda</taxon>
        <taxon>Hexapoda</taxon>
        <taxon>Insecta</taxon>
        <taxon>Pterygota</taxon>
        <taxon>Neoptera</taxon>
        <taxon>Endopterygota</taxon>
        <taxon>Coleoptera</taxon>
        <taxon>Polyphaga</taxon>
        <taxon>Elateriformia</taxon>
        <taxon>Elateroidea</taxon>
        <taxon>Lampyridae</taxon>
        <taxon>Lampyrinae</taxon>
        <taxon>Pyrocoelia</taxon>
    </lineage>
</organism>
<keyword evidence="5" id="KW-0687">Ribonucleoprotein</keyword>
<dbReference type="GO" id="GO:0008097">
    <property type="term" value="F:5S rRNA binding"/>
    <property type="evidence" value="ECO:0007669"/>
    <property type="project" value="TreeGrafter"/>
</dbReference>
<evidence type="ECO:0000256" key="6">
    <source>
        <dbReference type="ARBA" id="ARBA00069051"/>
    </source>
</evidence>
<keyword evidence="3" id="KW-0689">Ribosomal protein</keyword>
<protein>
    <recommendedName>
        <fullName evidence="6">Large ribosomal subunit protein uL18m</fullName>
    </recommendedName>
    <alternativeName>
        <fullName evidence="7">39S ribosomal protein L18, mitochondrial</fullName>
    </alternativeName>
</protein>
<dbReference type="GO" id="GO:0005743">
    <property type="term" value="C:mitochondrial inner membrane"/>
    <property type="evidence" value="ECO:0007669"/>
    <property type="project" value="UniProtKB-ARBA"/>
</dbReference>
<name>A0AAN7V0W0_9COLE</name>
<evidence type="ECO:0000256" key="5">
    <source>
        <dbReference type="ARBA" id="ARBA00023274"/>
    </source>
</evidence>
<comment type="caution">
    <text evidence="8">The sequence shown here is derived from an EMBL/GenBank/DDBJ whole genome shotgun (WGS) entry which is preliminary data.</text>
</comment>
<dbReference type="PANTHER" id="PTHR12899">
    <property type="entry name" value="39S RIBOSOMAL PROTEIN L18, MITOCHONDRIAL"/>
    <property type="match status" value="1"/>
</dbReference>
<evidence type="ECO:0000256" key="2">
    <source>
        <dbReference type="ARBA" id="ARBA00007116"/>
    </source>
</evidence>
<dbReference type="Gene3D" id="3.30.420.80">
    <property type="entry name" value="Ribosomal protein S11"/>
    <property type="match status" value="1"/>
</dbReference>
<comment type="similarity">
    <text evidence="2">Belongs to the universal ribosomal protein uL18 family.</text>
</comment>